<reference evidence="1" key="2">
    <citation type="journal article" date="2015" name="Fish Shellfish Immunol.">
        <title>Early steps in the European eel (Anguilla anguilla)-Vibrio vulnificus interaction in the gills: Role of the RtxA13 toxin.</title>
        <authorList>
            <person name="Callol A."/>
            <person name="Pajuelo D."/>
            <person name="Ebbesson L."/>
            <person name="Teles M."/>
            <person name="MacKenzie S."/>
            <person name="Amaro C."/>
        </authorList>
    </citation>
    <scope>NUCLEOTIDE SEQUENCE</scope>
</reference>
<reference evidence="1" key="1">
    <citation type="submission" date="2014-11" db="EMBL/GenBank/DDBJ databases">
        <authorList>
            <person name="Amaro Gonzalez C."/>
        </authorList>
    </citation>
    <scope>NUCLEOTIDE SEQUENCE</scope>
</reference>
<accession>A0A0E9UIL3</accession>
<protein>
    <submittedName>
        <fullName evidence="1">Uncharacterized protein</fullName>
    </submittedName>
</protein>
<sequence>MLFVDACLILQIQFVSHFILSKHPAYPAFVIFKCYLSETFD</sequence>
<proteinExistence type="predicted"/>
<evidence type="ECO:0000313" key="1">
    <source>
        <dbReference type="EMBL" id="JAH65105.1"/>
    </source>
</evidence>
<organism evidence="1">
    <name type="scientific">Anguilla anguilla</name>
    <name type="common">European freshwater eel</name>
    <name type="synonym">Muraena anguilla</name>
    <dbReference type="NCBI Taxonomy" id="7936"/>
    <lineage>
        <taxon>Eukaryota</taxon>
        <taxon>Metazoa</taxon>
        <taxon>Chordata</taxon>
        <taxon>Craniata</taxon>
        <taxon>Vertebrata</taxon>
        <taxon>Euteleostomi</taxon>
        <taxon>Actinopterygii</taxon>
        <taxon>Neopterygii</taxon>
        <taxon>Teleostei</taxon>
        <taxon>Anguilliformes</taxon>
        <taxon>Anguillidae</taxon>
        <taxon>Anguilla</taxon>
    </lineage>
</organism>
<dbReference type="AlphaFoldDB" id="A0A0E9UIL3"/>
<name>A0A0E9UIL3_ANGAN</name>
<dbReference type="EMBL" id="GBXM01043472">
    <property type="protein sequence ID" value="JAH65105.1"/>
    <property type="molecule type" value="Transcribed_RNA"/>
</dbReference>